<dbReference type="GO" id="GO:0016853">
    <property type="term" value="F:isomerase activity"/>
    <property type="evidence" value="ECO:0007669"/>
    <property type="project" value="UniProtKB-KW"/>
</dbReference>
<gene>
    <name evidence="5" type="ORF">GWC95_00285</name>
</gene>
<dbReference type="CDD" id="cd00317">
    <property type="entry name" value="cyclophilin"/>
    <property type="match status" value="1"/>
</dbReference>
<proteinExistence type="predicted"/>
<keyword evidence="2" id="KW-0697">Rotamase</keyword>
<evidence type="ECO:0000256" key="2">
    <source>
        <dbReference type="ARBA" id="ARBA00023110"/>
    </source>
</evidence>
<sequence length="194" mass="22046">MKQAALIFLTLFFFSCREKNTTTPHVEIRTDKGDIEIELYPLQAPKTVAAFLSYVDSGFYTNTSFYRVLNDENQPSNAAKTELIQGGMWRTRNKEATRIKGIPHETTEQTKILHTDGVVSLARREPGTATTEFFICLGKQPGLDYGGENIEDKQGYATFGKVVKGMDVVRKIYRQNESDQYFDPPISIYSIKRL</sequence>
<dbReference type="InterPro" id="IPR044666">
    <property type="entry name" value="Cyclophilin_A-like"/>
</dbReference>
<dbReference type="PROSITE" id="PS51257">
    <property type="entry name" value="PROKAR_LIPOPROTEIN"/>
    <property type="match status" value="1"/>
</dbReference>
<evidence type="ECO:0000259" key="4">
    <source>
        <dbReference type="PROSITE" id="PS50072"/>
    </source>
</evidence>
<dbReference type="SUPFAM" id="SSF50891">
    <property type="entry name" value="Cyclophilin-like"/>
    <property type="match status" value="1"/>
</dbReference>
<name>A0ABW9ZTZ8_9BACT</name>
<dbReference type="Pfam" id="PF00160">
    <property type="entry name" value="Pro_isomerase"/>
    <property type="match status" value="1"/>
</dbReference>
<evidence type="ECO:0000256" key="3">
    <source>
        <dbReference type="ARBA" id="ARBA00023235"/>
    </source>
</evidence>
<reference evidence="5 6" key="1">
    <citation type="submission" date="2020-01" db="EMBL/GenBank/DDBJ databases">
        <title>Genome analysis.</title>
        <authorList>
            <person name="Wu S."/>
            <person name="Wang G."/>
        </authorList>
    </citation>
    <scope>NUCLEOTIDE SEQUENCE [LARGE SCALE GENOMIC DNA]</scope>
    <source>
        <strain evidence="5 6">SYL130</strain>
    </source>
</reference>
<protein>
    <recommendedName>
        <fullName evidence="1">peptidylprolyl isomerase</fullName>
        <ecNumber evidence="1">5.2.1.8</ecNumber>
    </recommendedName>
</protein>
<evidence type="ECO:0000313" key="6">
    <source>
        <dbReference type="Proteomes" id="UP000753802"/>
    </source>
</evidence>
<dbReference type="Proteomes" id="UP000753802">
    <property type="component" value="Unassembled WGS sequence"/>
</dbReference>
<evidence type="ECO:0000256" key="1">
    <source>
        <dbReference type="ARBA" id="ARBA00013194"/>
    </source>
</evidence>
<dbReference type="InterPro" id="IPR002130">
    <property type="entry name" value="Cyclophilin-type_PPIase_dom"/>
</dbReference>
<keyword evidence="3 5" id="KW-0413">Isomerase</keyword>
<dbReference type="EMBL" id="JAACJS010000002">
    <property type="protein sequence ID" value="NCI48336.1"/>
    <property type="molecule type" value="Genomic_DNA"/>
</dbReference>
<organism evidence="5 6">
    <name type="scientific">Sediminibacterium roseum</name>
    <dbReference type="NCBI Taxonomy" id="1978412"/>
    <lineage>
        <taxon>Bacteria</taxon>
        <taxon>Pseudomonadati</taxon>
        <taxon>Bacteroidota</taxon>
        <taxon>Chitinophagia</taxon>
        <taxon>Chitinophagales</taxon>
        <taxon>Chitinophagaceae</taxon>
        <taxon>Sediminibacterium</taxon>
    </lineage>
</organism>
<comment type="caution">
    <text evidence="5">The sequence shown here is derived from an EMBL/GenBank/DDBJ whole genome shotgun (WGS) entry which is preliminary data.</text>
</comment>
<dbReference type="PANTHER" id="PTHR45625">
    <property type="entry name" value="PEPTIDYL-PROLYL CIS-TRANS ISOMERASE-RELATED"/>
    <property type="match status" value="1"/>
</dbReference>
<dbReference type="EC" id="5.2.1.8" evidence="1"/>
<dbReference type="Gene3D" id="2.40.100.10">
    <property type="entry name" value="Cyclophilin-like"/>
    <property type="match status" value="1"/>
</dbReference>
<dbReference type="RefSeq" id="WP_161816672.1">
    <property type="nucleotide sequence ID" value="NZ_JAACJS010000002.1"/>
</dbReference>
<dbReference type="InterPro" id="IPR029000">
    <property type="entry name" value="Cyclophilin-like_dom_sf"/>
</dbReference>
<keyword evidence="6" id="KW-1185">Reference proteome</keyword>
<dbReference type="PROSITE" id="PS50072">
    <property type="entry name" value="CSA_PPIASE_2"/>
    <property type="match status" value="1"/>
</dbReference>
<evidence type="ECO:0000313" key="5">
    <source>
        <dbReference type="EMBL" id="NCI48336.1"/>
    </source>
</evidence>
<accession>A0ABW9ZTZ8</accession>
<dbReference type="PANTHER" id="PTHR45625:SF4">
    <property type="entry name" value="PEPTIDYLPROLYL ISOMERASE DOMAIN AND WD REPEAT-CONTAINING PROTEIN 1"/>
    <property type="match status" value="1"/>
</dbReference>
<feature type="domain" description="PPIase cyclophilin-type" evidence="4">
    <location>
        <begin position="33"/>
        <end position="194"/>
    </location>
</feature>